<dbReference type="PROSITE" id="PS50158">
    <property type="entry name" value="ZF_CCHC"/>
    <property type="match status" value="1"/>
</dbReference>
<dbReference type="STRING" id="133383.A0A1R0GSV9"/>
<gene>
    <name evidence="3" type="ORF">AYI68_g5950</name>
</gene>
<feature type="non-terminal residue" evidence="3">
    <location>
        <position position="1"/>
    </location>
</feature>
<dbReference type="GO" id="GO:0003676">
    <property type="term" value="F:nucleic acid binding"/>
    <property type="evidence" value="ECO:0007669"/>
    <property type="project" value="InterPro"/>
</dbReference>
<dbReference type="AlphaFoldDB" id="A0A1R0GSV9"/>
<comment type="caution">
    <text evidence="3">The sequence shown here is derived from an EMBL/GenBank/DDBJ whole genome shotgun (WGS) entry which is preliminary data.</text>
</comment>
<dbReference type="Pfam" id="PF00098">
    <property type="entry name" value="zf-CCHC"/>
    <property type="match status" value="1"/>
</dbReference>
<accession>A0A1R0GSV9</accession>
<dbReference type="Proteomes" id="UP000187455">
    <property type="component" value="Unassembled WGS sequence"/>
</dbReference>
<evidence type="ECO:0000313" key="3">
    <source>
        <dbReference type="EMBL" id="OLY79965.1"/>
    </source>
</evidence>
<keyword evidence="1" id="KW-0479">Metal-binding</keyword>
<evidence type="ECO:0000313" key="4">
    <source>
        <dbReference type="Proteomes" id="UP000187455"/>
    </source>
</evidence>
<evidence type="ECO:0000256" key="1">
    <source>
        <dbReference type="PROSITE-ProRule" id="PRU00047"/>
    </source>
</evidence>
<dbReference type="SMART" id="SM00343">
    <property type="entry name" value="ZnF_C2HC"/>
    <property type="match status" value="1"/>
</dbReference>
<dbReference type="InterPro" id="IPR001878">
    <property type="entry name" value="Znf_CCHC"/>
</dbReference>
<feature type="domain" description="CCHC-type" evidence="2">
    <location>
        <begin position="476"/>
        <end position="490"/>
    </location>
</feature>
<dbReference type="InterPro" id="IPR036875">
    <property type="entry name" value="Znf_CCHC_sf"/>
</dbReference>
<evidence type="ECO:0000259" key="2">
    <source>
        <dbReference type="PROSITE" id="PS50158"/>
    </source>
</evidence>
<organism evidence="3 4">
    <name type="scientific">Smittium mucronatum</name>
    <dbReference type="NCBI Taxonomy" id="133383"/>
    <lineage>
        <taxon>Eukaryota</taxon>
        <taxon>Fungi</taxon>
        <taxon>Fungi incertae sedis</taxon>
        <taxon>Zoopagomycota</taxon>
        <taxon>Kickxellomycotina</taxon>
        <taxon>Harpellomycetes</taxon>
        <taxon>Harpellales</taxon>
        <taxon>Legeriomycetaceae</taxon>
        <taxon>Smittium</taxon>
    </lineage>
</organism>
<dbReference type="OrthoDB" id="2418064at2759"/>
<keyword evidence="1" id="KW-0863">Zinc-finger</keyword>
<keyword evidence="4" id="KW-1185">Reference proteome</keyword>
<name>A0A1R0GSV9_9FUNG</name>
<dbReference type="EMBL" id="LSSL01003913">
    <property type="protein sequence ID" value="OLY79965.1"/>
    <property type="molecule type" value="Genomic_DNA"/>
</dbReference>
<dbReference type="Pfam" id="PF13975">
    <property type="entry name" value="gag-asp_proteas"/>
    <property type="match status" value="1"/>
</dbReference>
<dbReference type="InterPro" id="IPR021109">
    <property type="entry name" value="Peptidase_aspartic_dom_sf"/>
</dbReference>
<reference evidence="3 4" key="1">
    <citation type="journal article" date="2016" name="Mol. Biol. Evol.">
        <title>Genome-Wide Survey of Gut Fungi (Harpellales) Reveals the First Horizontally Transferred Ubiquitin Gene from a Mosquito Host.</title>
        <authorList>
            <person name="Wang Y."/>
            <person name="White M.M."/>
            <person name="Kvist S."/>
            <person name="Moncalvo J.M."/>
        </authorList>
    </citation>
    <scope>NUCLEOTIDE SEQUENCE [LARGE SCALE GENOMIC DNA]</scope>
    <source>
        <strain evidence="3 4">ALG-7-W6</strain>
    </source>
</reference>
<dbReference type="CDD" id="cd00303">
    <property type="entry name" value="retropepsin_like"/>
    <property type="match status" value="1"/>
</dbReference>
<dbReference type="GO" id="GO:0008270">
    <property type="term" value="F:zinc ion binding"/>
    <property type="evidence" value="ECO:0007669"/>
    <property type="project" value="UniProtKB-KW"/>
</dbReference>
<keyword evidence="1" id="KW-0862">Zinc</keyword>
<proteinExistence type="predicted"/>
<protein>
    <recommendedName>
        <fullName evidence="2">CCHC-type domain-containing protein</fullName>
    </recommendedName>
</protein>
<dbReference type="SUPFAM" id="SSF57756">
    <property type="entry name" value="Retrovirus zinc finger-like domains"/>
    <property type="match status" value="1"/>
</dbReference>
<dbReference type="Gene3D" id="4.10.60.10">
    <property type="entry name" value="Zinc finger, CCHC-type"/>
    <property type="match status" value="1"/>
</dbReference>
<dbReference type="SUPFAM" id="SSF50630">
    <property type="entry name" value="Acid proteases"/>
    <property type="match status" value="1"/>
</dbReference>
<dbReference type="Gene3D" id="2.40.70.10">
    <property type="entry name" value="Acid Proteases"/>
    <property type="match status" value="1"/>
</dbReference>
<sequence length="750" mass="85336">TAILAVPKGIVVIFLAGCWKSGLYQVVSTGYIPTREPDACVLGCWSLPAVCQSEVANSAGHSTCRLLLISVAPNLLDNSLDLLKDASDVWNIRVNLITQGILSDASDVWNIRVNLMTQRIVSDASDVWNIRVTLRTQSIASDASDVWNIRVTLMTQRYMSELLYFWKIIAKILVSNVLLGLKDVWDIFSSFKTKKIVLNSPAKNCFICYDVLSIAIGSSEGGSTNPKISEELVHEPSSRVIQYRSGIEEVISNLKNLSISDQDKAKLEERWVKQPPHIFNGNWDEEVEPFMKTFNNHVESMGVKLDEMELISYFKEYLSGNALKISMPLSILYPKWNLFIPKFAERFDGKEKIEKAKLELKKLDIYSDEVLFIFANISTIFKSMRIYEEEDKVFELLKKCTAVDRNRILDKGLNSFAEIMDFFTTEEDRNRKFGKFSKEKPENRITKSYQQTSSRSGFNILINPQEDSIQNSKVTRCFKCNAPGHYARDCTIEKDPDVREVHKFNTPEDRNKNSRRIPFGSSSYGRDHKRIDYNITPTPMRQPYRNDKDVNLVDLKLQGPKRVSITAVTGSVILNGNISRFQYDSGAAINVISEELATELKLGPTYECDTRISQANGEGQSTKIIPNVRMKFGEFECRSDLHIIKTSRSKLLLLGIDFICQIGAEISMRKKEMTVEENGKLYTIPLTLETRSGMENKKVYTLSDGNKETKFEDNIDRNLEEKKKGNMIEILKEFNSSFATEHQPNKATPV</sequence>